<comment type="caution">
    <text evidence="1">The sequence shown here is derived from an EMBL/GenBank/DDBJ whole genome shotgun (WGS) entry which is preliminary data.</text>
</comment>
<reference evidence="1" key="2">
    <citation type="submission" date="2020-09" db="EMBL/GenBank/DDBJ databases">
        <authorList>
            <person name="Sun Q."/>
            <person name="Zhou Y."/>
        </authorList>
    </citation>
    <scope>NUCLEOTIDE SEQUENCE</scope>
    <source>
        <strain evidence="1">CGMCC 4.7201</strain>
    </source>
</reference>
<name>A0A918DUQ4_9ACTN</name>
<evidence type="ECO:0000313" key="1">
    <source>
        <dbReference type="EMBL" id="GGO83010.1"/>
    </source>
</evidence>
<proteinExistence type="predicted"/>
<gene>
    <name evidence="1" type="ORF">GCM10012280_10950</name>
</gene>
<accession>A0A918DUQ4</accession>
<sequence length="204" mass="22765">MGQRSILGLHWEANYCAETADGSYTLVTNPSPLVSDVHFFQRDTYDDYVVHVGHSTRFTFLGAPEQLLVGDFVDCRRGSPSLRQSVRLEFTPDPRRALHVGQGIAMRFQGLTNITVRTEPTWFDSSRPDSHYDVGNDQIRVPTDTPTSSFPSLSVNDLPLPPHVLQILMQRQLEILRNGGSYDTTFDVAVGGEMSARDRRAAAV</sequence>
<keyword evidence="2" id="KW-1185">Reference proteome</keyword>
<dbReference type="AlphaFoldDB" id="A0A918DUQ4"/>
<dbReference type="SUPFAM" id="SSF51182">
    <property type="entry name" value="RmlC-like cupins"/>
    <property type="match status" value="1"/>
</dbReference>
<protein>
    <submittedName>
        <fullName evidence="1">Uncharacterized protein</fullName>
    </submittedName>
</protein>
<dbReference type="InterPro" id="IPR011051">
    <property type="entry name" value="RmlC_Cupin_sf"/>
</dbReference>
<organism evidence="1 2">
    <name type="scientific">Wenjunlia tyrosinilytica</name>
    <dbReference type="NCBI Taxonomy" id="1544741"/>
    <lineage>
        <taxon>Bacteria</taxon>
        <taxon>Bacillati</taxon>
        <taxon>Actinomycetota</taxon>
        <taxon>Actinomycetes</taxon>
        <taxon>Kitasatosporales</taxon>
        <taxon>Streptomycetaceae</taxon>
        <taxon>Wenjunlia</taxon>
    </lineage>
</organism>
<dbReference type="Proteomes" id="UP000641932">
    <property type="component" value="Unassembled WGS sequence"/>
</dbReference>
<dbReference type="RefSeq" id="WP_189130379.1">
    <property type="nucleotide sequence ID" value="NZ_BMMS01000004.1"/>
</dbReference>
<evidence type="ECO:0000313" key="2">
    <source>
        <dbReference type="Proteomes" id="UP000641932"/>
    </source>
</evidence>
<dbReference type="EMBL" id="BMMS01000004">
    <property type="protein sequence ID" value="GGO83010.1"/>
    <property type="molecule type" value="Genomic_DNA"/>
</dbReference>
<reference evidence="1" key="1">
    <citation type="journal article" date="2014" name="Int. J. Syst. Evol. Microbiol.">
        <title>Complete genome sequence of Corynebacterium casei LMG S-19264T (=DSM 44701T), isolated from a smear-ripened cheese.</title>
        <authorList>
            <consortium name="US DOE Joint Genome Institute (JGI-PGF)"/>
            <person name="Walter F."/>
            <person name="Albersmeier A."/>
            <person name="Kalinowski J."/>
            <person name="Ruckert C."/>
        </authorList>
    </citation>
    <scope>NUCLEOTIDE SEQUENCE</scope>
    <source>
        <strain evidence="1">CGMCC 4.7201</strain>
    </source>
</reference>